<dbReference type="PANTHER" id="PTHR12241:SF39">
    <property type="entry name" value="TUBULIN POLYGLUTAMYLASE TTLL9-RELATED"/>
    <property type="match status" value="1"/>
</dbReference>
<organism evidence="7 8">
    <name type="scientific">Mesocestoides corti</name>
    <name type="common">Flatworm</name>
    <dbReference type="NCBI Taxonomy" id="53468"/>
    <lineage>
        <taxon>Eukaryota</taxon>
        <taxon>Metazoa</taxon>
        <taxon>Spiralia</taxon>
        <taxon>Lophotrochozoa</taxon>
        <taxon>Platyhelminthes</taxon>
        <taxon>Cestoda</taxon>
        <taxon>Eucestoda</taxon>
        <taxon>Cyclophyllidea</taxon>
        <taxon>Mesocestoididae</taxon>
        <taxon>Mesocestoides</taxon>
    </lineage>
</organism>
<evidence type="ECO:0000256" key="3">
    <source>
        <dbReference type="ARBA" id="ARBA00022741"/>
    </source>
</evidence>
<sequence length="795" mass="88114">MRDNFDRKFLGDHVRLCHFRNHFEFQPLKAWVYRDGFARLSNVGFSMDSITDQYVHLTNVAIQKMAPDYDVMKGCKWSICRLRRYLLARHGFERVNRLFHEIDSIFVLSLLSVQNIMINDKHCFELYGYDILLDENLKPWLLEVNASPSLTASSNEDYALKVTSVPPPSISLLPFVQDPEVKLLDDTLNVIDMEGRLSGNERRIGDFDCIWDDGPIAPVTSASQALLTGMLDDLNHDTASIHKASRQIRYPRKITHRTANSGPGVQKSGKADLADLARLETYREMLRKGESLTGDQEKAVAEYDSVCQLIEALKETSDILGEIQAKVDNAVKENEKYMEFLRVEHAVDIIQKLWPVLEVLSKIKSPAVKAAIVKVSSSRELSILENASKSLTVSLPQGVTVDEIESGDLFRQQAEYLYKLADGSQNSVGSRSNKSRSRTFAEIRKCCLNLLANEDVRSALSSLSADFAKKKTAPVNDQSKPIEVTDAPTVAVETVTQPEPQKVTMQSAMSFTDPLPAEAILDSVINPLKTDFNFLQASQVGPVSVVYDLSHPIARPPPHPVPPQQSSPQVSGATVPVSSHVPATTLHQSDTFDKRQEPVSVNVPEPQLVNHALTPPSEEMSTGAVNNGDSLVPVEPVVEKPKLKQKSRRGGANKVLKEHQQDQSRMAPLQNVIDAEVPQQQTGKHAEMTWADRVRGAATNQVNEVVPPSTGVQNGNNDPPPIRSQPTQHQEPRSHRPPRPTHSGGELNASRPGGRGFRGGGRGRGTGGMSYRGEFFSFVNRNIVVLNKLKSDQFF</sequence>
<name>A0A158QSJ9_MESCO</name>
<dbReference type="GO" id="GO:0070740">
    <property type="term" value="F:tubulin-glutamic acid ligase activity"/>
    <property type="evidence" value="ECO:0007669"/>
    <property type="project" value="TreeGrafter"/>
</dbReference>
<feature type="compositionally biased region" description="Pro residues" evidence="6">
    <location>
        <begin position="556"/>
        <end position="565"/>
    </location>
</feature>
<dbReference type="STRING" id="53468.A0A158QSJ9"/>
<keyword evidence="8" id="KW-1185">Reference proteome</keyword>
<dbReference type="EMBL" id="UXSR01000103">
    <property type="protein sequence ID" value="VDD74970.1"/>
    <property type="molecule type" value="Genomic_DNA"/>
</dbReference>
<feature type="compositionally biased region" description="Polar residues" evidence="6">
    <location>
        <begin position="619"/>
        <end position="629"/>
    </location>
</feature>
<dbReference type="PROSITE" id="PS51221">
    <property type="entry name" value="TTL"/>
    <property type="match status" value="1"/>
</dbReference>
<evidence type="ECO:0000313" key="7">
    <source>
        <dbReference type="EMBL" id="VDD74970.1"/>
    </source>
</evidence>
<proteinExistence type="inferred from homology"/>
<comment type="similarity">
    <text evidence="1">Belongs to the tubulin--tyrosine ligase family.</text>
</comment>
<evidence type="ECO:0000256" key="6">
    <source>
        <dbReference type="SAM" id="MobiDB-lite"/>
    </source>
</evidence>
<keyword evidence="4" id="KW-0067">ATP-binding</keyword>
<evidence type="ECO:0000256" key="4">
    <source>
        <dbReference type="ARBA" id="ARBA00022840"/>
    </source>
</evidence>
<evidence type="ECO:0000256" key="2">
    <source>
        <dbReference type="ARBA" id="ARBA00022598"/>
    </source>
</evidence>
<dbReference type="OrthoDB" id="202825at2759"/>
<reference evidence="7 8" key="1">
    <citation type="submission" date="2018-10" db="EMBL/GenBank/DDBJ databases">
        <authorList>
            <consortium name="Pathogen Informatics"/>
        </authorList>
    </citation>
    <scope>NUCLEOTIDE SEQUENCE [LARGE SCALE GENOMIC DNA]</scope>
</reference>
<dbReference type="AlphaFoldDB" id="A0A158QSJ9"/>
<evidence type="ECO:0000256" key="5">
    <source>
        <dbReference type="ARBA" id="ARBA00030445"/>
    </source>
</evidence>
<dbReference type="Gene3D" id="3.30.470.20">
    <property type="entry name" value="ATP-grasp fold, B domain"/>
    <property type="match status" value="1"/>
</dbReference>
<dbReference type="PANTHER" id="PTHR12241">
    <property type="entry name" value="TUBULIN POLYGLUTAMYLASE"/>
    <property type="match status" value="1"/>
</dbReference>
<feature type="compositionally biased region" description="Gly residues" evidence="6">
    <location>
        <begin position="753"/>
        <end position="765"/>
    </location>
</feature>
<dbReference type="GO" id="GO:0015631">
    <property type="term" value="F:tubulin binding"/>
    <property type="evidence" value="ECO:0007669"/>
    <property type="project" value="TreeGrafter"/>
</dbReference>
<protein>
    <recommendedName>
        <fullName evidence="5">Tubulin--tyrosine ligase-like protein 9</fullName>
    </recommendedName>
</protein>
<dbReference type="GO" id="GO:0036064">
    <property type="term" value="C:ciliary basal body"/>
    <property type="evidence" value="ECO:0007669"/>
    <property type="project" value="TreeGrafter"/>
</dbReference>
<feature type="region of interest" description="Disordered" evidence="6">
    <location>
        <begin position="556"/>
        <end position="577"/>
    </location>
</feature>
<feature type="region of interest" description="Disordered" evidence="6">
    <location>
        <begin position="703"/>
        <end position="765"/>
    </location>
</feature>
<dbReference type="Pfam" id="PF03133">
    <property type="entry name" value="TTL"/>
    <property type="match status" value="1"/>
</dbReference>
<evidence type="ECO:0000256" key="1">
    <source>
        <dbReference type="ARBA" id="ARBA00006820"/>
    </source>
</evidence>
<dbReference type="GO" id="GO:0005524">
    <property type="term" value="F:ATP binding"/>
    <property type="evidence" value="ECO:0007669"/>
    <property type="project" value="UniProtKB-KW"/>
</dbReference>
<dbReference type="GO" id="GO:0000226">
    <property type="term" value="P:microtubule cytoskeleton organization"/>
    <property type="evidence" value="ECO:0007669"/>
    <property type="project" value="TreeGrafter"/>
</dbReference>
<evidence type="ECO:0000313" key="8">
    <source>
        <dbReference type="Proteomes" id="UP000267029"/>
    </source>
</evidence>
<gene>
    <name evidence="7" type="ORF">MCOS_LOCUS973</name>
</gene>
<dbReference type="SUPFAM" id="SSF56059">
    <property type="entry name" value="Glutathione synthetase ATP-binding domain-like"/>
    <property type="match status" value="1"/>
</dbReference>
<keyword evidence="2" id="KW-0436">Ligase</keyword>
<dbReference type="Proteomes" id="UP000267029">
    <property type="component" value="Unassembled WGS sequence"/>
</dbReference>
<dbReference type="InterPro" id="IPR004344">
    <property type="entry name" value="TTL/TTLL_fam"/>
</dbReference>
<accession>A0A158QSJ9</accession>
<feature type="region of interest" description="Disordered" evidence="6">
    <location>
        <begin position="611"/>
        <end position="668"/>
    </location>
</feature>
<keyword evidence="3" id="KW-0547">Nucleotide-binding</keyword>